<dbReference type="HOGENOM" id="CLU_2794130_0_0_1"/>
<keyword evidence="3" id="KW-1185">Reference proteome</keyword>
<name>A0A067SUU0_GALM3</name>
<feature type="transmembrane region" description="Helical" evidence="1">
    <location>
        <begin position="34"/>
        <end position="52"/>
    </location>
</feature>
<sequence>MFCMAQRLRSSTRNGVCRSTPGGGGGKNCFVPPYLKLACYIFLLASVLDIIFSRQLISAQRSTRVTIY</sequence>
<feature type="non-terminal residue" evidence="2">
    <location>
        <position position="1"/>
    </location>
</feature>
<dbReference type="EMBL" id="KL142382">
    <property type="protein sequence ID" value="KDR74661.1"/>
    <property type="molecule type" value="Genomic_DNA"/>
</dbReference>
<dbReference type="Proteomes" id="UP000027222">
    <property type="component" value="Unassembled WGS sequence"/>
</dbReference>
<organism evidence="2 3">
    <name type="scientific">Galerina marginata (strain CBS 339.88)</name>
    <dbReference type="NCBI Taxonomy" id="685588"/>
    <lineage>
        <taxon>Eukaryota</taxon>
        <taxon>Fungi</taxon>
        <taxon>Dikarya</taxon>
        <taxon>Basidiomycota</taxon>
        <taxon>Agaricomycotina</taxon>
        <taxon>Agaricomycetes</taxon>
        <taxon>Agaricomycetidae</taxon>
        <taxon>Agaricales</taxon>
        <taxon>Agaricineae</taxon>
        <taxon>Strophariaceae</taxon>
        <taxon>Galerina</taxon>
    </lineage>
</organism>
<keyword evidence="1" id="KW-0472">Membrane</keyword>
<keyword evidence="1" id="KW-0812">Transmembrane</keyword>
<accession>A0A067SUU0</accession>
<evidence type="ECO:0000313" key="2">
    <source>
        <dbReference type="EMBL" id="KDR74661.1"/>
    </source>
</evidence>
<dbReference type="AlphaFoldDB" id="A0A067SUU0"/>
<keyword evidence="1" id="KW-1133">Transmembrane helix</keyword>
<gene>
    <name evidence="2" type="ORF">GALMADRAFT_559896</name>
</gene>
<proteinExistence type="predicted"/>
<evidence type="ECO:0000313" key="3">
    <source>
        <dbReference type="Proteomes" id="UP000027222"/>
    </source>
</evidence>
<protein>
    <submittedName>
        <fullName evidence="2">Uncharacterized protein</fullName>
    </submittedName>
</protein>
<reference evidence="3" key="1">
    <citation type="journal article" date="2014" name="Proc. Natl. Acad. Sci. U.S.A.">
        <title>Extensive sampling of basidiomycete genomes demonstrates inadequacy of the white-rot/brown-rot paradigm for wood decay fungi.</title>
        <authorList>
            <person name="Riley R."/>
            <person name="Salamov A.A."/>
            <person name="Brown D.W."/>
            <person name="Nagy L.G."/>
            <person name="Floudas D."/>
            <person name="Held B.W."/>
            <person name="Levasseur A."/>
            <person name="Lombard V."/>
            <person name="Morin E."/>
            <person name="Otillar R."/>
            <person name="Lindquist E.A."/>
            <person name="Sun H."/>
            <person name="LaButti K.M."/>
            <person name="Schmutz J."/>
            <person name="Jabbour D."/>
            <person name="Luo H."/>
            <person name="Baker S.E."/>
            <person name="Pisabarro A.G."/>
            <person name="Walton J.D."/>
            <person name="Blanchette R.A."/>
            <person name="Henrissat B."/>
            <person name="Martin F."/>
            <person name="Cullen D."/>
            <person name="Hibbett D.S."/>
            <person name="Grigoriev I.V."/>
        </authorList>
    </citation>
    <scope>NUCLEOTIDE SEQUENCE [LARGE SCALE GENOMIC DNA]</scope>
    <source>
        <strain evidence="3">CBS 339.88</strain>
    </source>
</reference>
<evidence type="ECO:0000256" key="1">
    <source>
        <dbReference type="SAM" id="Phobius"/>
    </source>
</evidence>